<comment type="caution">
    <text evidence="2">The sequence shown here is derived from an EMBL/GenBank/DDBJ whole genome shotgun (WGS) entry which is preliminary data.</text>
</comment>
<accession>A0A699T133</accession>
<dbReference type="AlphaFoldDB" id="A0A699T133"/>
<proteinExistence type="predicted"/>
<organism evidence="2">
    <name type="scientific">Tanacetum cinerariifolium</name>
    <name type="common">Dalmatian daisy</name>
    <name type="synonym">Chrysanthemum cinerariifolium</name>
    <dbReference type="NCBI Taxonomy" id="118510"/>
    <lineage>
        <taxon>Eukaryota</taxon>
        <taxon>Viridiplantae</taxon>
        <taxon>Streptophyta</taxon>
        <taxon>Embryophyta</taxon>
        <taxon>Tracheophyta</taxon>
        <taxon>Spermatophyta</taxon>
        <taxon>Magnoliopsida</taxon>
        <taxon>eudicotyledons</taxon>
        <taxon>Gunneridae</taxon>
        <taxon>Pentapetalae</taxon>
        <taxon>asterids</taxon>
        <taxon>campanulids</taxon>
        <taxon>Asterales</taxon>
        <taxon>Asteraceae</taxon>
        <taxon>Asteroideae</taxon>
        <taxon>Anthemideae</taxon>
        <taxon>Anthemidinae</taxon>
        <taxon>Tanacetum</taxon>
    </lineage>
</organism>
<dbReference type="EMBL" id="BKCJ011200851">
    <property type="protein sequence ID" value="GFD02851.1"/>
    <property type="molecule type" value="Genomic_DNA"/>
</dbReference>
<name>A0A699T133_TANCI</name>
<protein>
    <submittedName>
        <fullName evidence="2">Uncharacterized protein</fullName>
    </submittedName>
</protein>
<sequence>DFSAAGPSNTAASPPVENSALQNVSTSFHDADMPNLEDLSHDADDIGAEVDINNLESVILVSPIPTTRIHRDHPTS</sequence>
<feature type="compositionally biased region" description="Polar residues" evidence="1">
    <location>
        <begin position="1"/>
        <end position="12"/>
    </location>
</feature>
<evidence type="ECO:0000313" key="2">
    <source>
        <dbReference type="EMBL" id="GFD02851.1"/>
    </source>
</evidence>
<feature type="compositionally biased region" description="Polar residues" evidence="1">
    <location>
        <begin position="19"/>
        <end position="28"/>
    </location>
</feature>
<reference evidence="2" key="1">
    <citation type="journal article" date="2019" name="Sci. Rep.">
        <title>Draft genome of Tanacetum cinerariifolium, the natural source of mosquito coil.</title>
        <authorList>
            <person name="Yamashiro T."/>
            <person name="Shiraishi A."/>
            <person name="Satake H."/>
            <person name="Nakayama K."/>
        </authorList>
    </citation>
    <scope>NUCLEOTIDE SEQUENCE</scope>
</reference>
<gene>
    <name evidence="2" type="ORF">Tci_874820</name>
</gene>
<feature type="non-terminal residue" evidence="2">
    <location>
        <position position="1"/>
    </location>
</feature>
<evidence type="ECO:0000256" key="1">
    <source>
        <dbReference type="SAM" id="MobiDB-lite"/>
    </source>
</evidence>
<feature type="region of interest" description="Disordered" evidence="1">
    <location>
        <begin position="1"/>
        <end position="40"/>
    </location>
</feature>